<dbReference type="AlphaFoldDB" id="A0AAU8JNQ9"/>
<protein>
    <submittedName>
        <fullName evidence="1">Class III lanthipeptide</fullName>
    </submittedName>
</protein>
<dbReference type="EMBL" id="CP159872">
    <property type="protein sequence ID" value="XCM77480.1"/>
    <property type="molecule type" value="Genomic_DNA"/>
</dbReference>
<dbReference type="NCBIfam" id="NF038154">
    <property type="entry name" value="lanthi_III_a"/>
    <property type="match status" value="1"/>
</dbReference>
<evidence type="ECO:0000313" key="1">
    <source>
        <dbReference type="EMBL" id="XCM77480.1"/>
    </source>
</evidence>
<accession>A0AAU8JNQ9</accession>
<proteinExistence type="predicted"/>
<name>A0AAU8JNQ9_9ACTN</name>
<organism evidence="1">
    <name type="scientific">Kitasatospora camelliae</name>
    <dbReference type="NCBI Taxonomy" id="3156397"/>
    <lineage>
        <taxon>Bacteria</taxon>
        <taxon>Bacillati</taxon>
        <taxon>Actinomycetota</taxon>
        <taxon>Actinomycetes</taxon>
        <taxon>Kitasatosporales</taxon>
        <taxon>Streptomycetaceae</taxon>
        <taxon>Kitasatospora</taxon>
    </lineage>
</organism>
<reference evidence="1" key="1">
    <citation type="submission" date="2024-06" db="EMBL/GenBank/DDBJ databases">
        <title>The genome sequences of Kitasatospora sp. strain HUAS MG31.</title>
        <authorList>
            <person name="Mo P."/>
        </authorList>
    </citation>
    <scope>NUCLEOTIDE SEQUENCE</scope>
    <source>
        <strain evidence="1">HUAS MG31</strain>
    </source>
</reference>
<gene>
    <name evidence="1" type="ORF">ABWK59_00175</name>
</gene>
<sequence length="42" mass="4279">MSAVLALQGLTETTKSPETPGYTGIGSMISIFSSCSSHCTAL</sequence>
<dbReference type="KEGG" id="kcm:ABWK59_00175"/>
<dbReference type="RefSeq" id="WP_354637097.1">
    <property type="nucleotide sequence ID" value="NZ_CP159872.1"/>
</dbReference>